<organism evidence="1 2">
    <name type="scientific">Puccinia striiformis f. sp. tritici</name>
    <dbReference type="NCBI Taxonomy" id="168172"/>
    <lineage>
        <taxon>Eukaryota</taxon>
        <taxon>Fungi</taxon>
        <taxon>Dikarya</taxon>
        <taxon>Basidiomycota</taxon>
        <taxon>Pucciniomycotina</taxon>
        <taxon>Pucciniomycetes</taxon>
        <taxon>Pucciniales</taxon>
        <taxon>Pucciniaceae</taxon>
        <taxon>Puccinia</taxon>
    </lineage>
</organism>
<dbReference type="EMBL" id="CM045874">
    <property type="protein sequence ID" value="KAI7945201.1"/>
    <property type="molecule type" value="Genomic_DNA"/>
</dbReference>
<reference evidence="2" key="2">
    <citation type="journal article" date="2018" name="Mol. Plant Microbe Interact.">
        <title>Genome sequence resources for the wheat stripe rust pathogen (Puccinia striiformis f. sp. tritici) and the barley stripe rust pathogen (Puccinia striiformis f. sp. hordei).</title>
        <authorList>
            <person name="Xia C."/>
            <person name="Wang M."/>
            <person name="Yin C."/>
            <person name="Cornejo O.E."/>
            <person name="Hulbert S.H."/>
            <person name="Chen X."/>
        </authorList>
    </citation>
    <scope>NUCLEOTIDE SEQUENCE [LARGE SCALE GENOMIC DNA]</scope>
    <source>
        <strain evidence="2">93-210</strain>
    </source>
</reference>
<name>A0ACC0E779_9BASI</name>
<dbReference type="Proteomes" id="UP001060170">
    <property type="component" value="Chromosome 10"/>
</dbReference>
<keyword evidence="2" id="KW-1185">Reference proteome</keyword>
<reference evidence="1 2" key="3">
    <citation type="journal article" date="2022" name="Microbiol. Spectr.">
        <title>Folding features and dynamics of 3D genome architecture in plant fungal pathogens.</title>
        <authorList>
            <person name="Xia C."/>
        </authorList>
    </citation>
    <scope>NUCLEOTIDE SEQUENCE [LARGE SCALE GENOMIC DNA]</scope>
    <source>
        <strain evidence="1 2">93-210</strain>
    </source>
</reference>
<comment type="caution">
    <text evidence="1">The sequence shown here is derived from an EMBL/GenBank/DDBJ whole genome shotgun (WGS) entry which is preliminary data.</text>
</comment>
<gene>
    <name evidence="1" type="ORF">MJO28_010896</name>
</gene>
<reference evidence="2" key="1">
    <citation type="journal article" date="2018" name="BMC Genomics">
        <title>Genomic insights into host adaptation between the wheat stripe rust pathogen (Puccinia striiformis f. sp. tritici) and the barley stripe rust pathogen (Puccinia striiformis f. sp. hordei).</title>
        <authorList>
            <person name="Xia C."/>
            <person name="Wang M."/>
            <person name="Yin C."/>
            <person name="Cornejo O.E."/>
            <person name="Hulbert S.H."/>
            <person name="Chen X."/>
        </authorList>
    </citation>
    <scope>NUCLEOTIDE SEQUENCE [LARGE SCALE GENOMIC DNA]</scope>
    <source>
        <strain evidence="2">93-210</strain>
    </source>
</reference>
<sequence>MIPFWQQKQARHSIWDYHLPVVGLGLGREDAKVVFGWNCRKKKSIELKTQVNIIPNMESTLCEPNGNGIDEEEAALYDRQIRLWGVEAQNRMRRSSVLMINLRGITTEACKNIVLAGVGSITILDDLNVSVEDLGSGFFFRDEDIGLKRVEVAKKRINNLNPRVEVIGITDKLETKIEDEKFMKSFDIVCLTDTRSTVIEKVNSICRRVGTLFFAAASLGINGYIFADLLDHTYLNEREIKSENGEVKKISEKRNQQFLPFEVIKKSQLNHITPKRLKKVSPLLWATLALFELQSKLNIIYPSKDEHASEFIKVSDQLMESRGIDKSLVPKDLLRQLALTSKAEFIPSCAVIGSILSQEVLNALGGKQAPLSNFLVFDGQKGSADIYALGIQRTQS</sequence>
<evidence type="ECO:0000313" key="1">
    <source>
        <dbReference type="EMBL" id="KAI7945201.1"/>
    </source>
</evidence>
<proteinExistence type="predicted"/>
<protein>
    <submittedName>
        <fullName evidence="1">Uncharacterized protein</fullName>
    </submittedName>
</protein>
<evidence type="ECO:0000313" key="2">
    <source>
        <dbReference type="Proteomes" id="UP001060170"/>
    </source>
</evidence>
<accession>A0ACC0E779</accession>